<organism evidence="2 3">
    <name type="scientific">Kingdonia uniflora</name>
    <dbReference type="NCBI Taxonomy" id="39325"/>
    <lineage>
        <taxon>Eukaryota</taxon>
        <taxon>Viridiplantae</taxon>
        <taxon>Streptophyta</taxon>
        <taxon>Embryophyta</taxon>
        <taxon>Tracheophyta</taxon>
        <taxon>Spermatophyta</taxon>
        <taxon>Magnoliopsida</taxon>
        <taxon>Ranunculales</taxon>
        <taxon>Circaeasteraceae</taxon>
        <taxon>Kingdonia</taxon>
    </lineage>
</organism>
<feature type="region of interest" description="Disordered" evidence="1">
    <location>
        <begin position="13"/>
        <end position="41"/>
    </location>
</feature>
<gene>
    <name evidence="2" type="ORF">GIB67_004666</name>
</gene>
<dbReference type="Proteomes" id="UP000541444">
    <property type="component" value="Unassembled WGS sequence"/>
</dbReference>
<comment type="caution">
    <text evidence="2">The sequence shown here is derived from an EMBL/GenBank/DDBJ whole genome shotgun (WGS) entry which is preliminary data.</text>
</comment>
<dbReference type="AlphaFoldDB" id="A0A7J7P5C1"/>
<name>A0A7J7P5C1_9MAGN</name>
<feature type="compositionally biased region" description="Polar residues" evidence="1">
    <location>
        <begin position="20"/>
        <end position="32"/>
    </location>
</feature>
<evidence type="ECO:0000256" key="1">
    <source>
        <dbReference type="SAM" id="MobiDB-lite"/>
    </source>
</evidence>
<evidence type="ECO:0000313" key="2">
    <source>
        <dbReference type="EMBL" id="KAF6174472.1"/>
    </source>
</evidence>
<keyword evidence="3" id="KW-1185">Reference proteome</keyword>
<dbReference type="EMBL" id="JACGCM010000262">
    <property type="protein sequence ID" value="KAF6174472.1"/>
    <property type="molecule type" value="Genomic_DNA"/>
</dbReference>
<protein>
    <submittedName>
        <fullName evidence="2">Uncharacterized protein</fullName>
    </submittedName>
</protein>
<dbReference type="OrthoDB" id="1932595at2759"/>
<feature type="non-terminal residue" evidence="2">
    <location>
        <position position="1"/>
    </location>
</feature>
<accession>A0A7J7P5C1</accession>
<sequence>MWIHHGEQFIRPKVNVPTRMPSTTDVGANTVKSNDEDNSHAHNDLEEIAKYKKLIEDATQPLYPSCREEDMRLADADEL</sequence>
<evidence type="ECO:0000313" key="3">
    <source>
        <dbReference type="Proteomes" id="UP000541444"/>
    </source>
</evidence>
<reference evidence="2 3" key="1">
    <citation type="journal article" date="2020" name="IScience">
        <title>Genome Sequencing of the Endangered Kingdonia uniflora (Circaeasteraceae, Ranunculales) Reveals Potential Mechanisms of Evolutionary Specialization.</title>
        <authorList>
            <person name="Sun Y."/>
            <person name="Deng T."/>
            <person name="Zhang A."/>
            <person name="Moore M.J."/>
            <person name="Landis J.B."/>
            <person name="Lin N."/>
            <person name="Zhang H."/>
            <person name="Zhang X."/>
            <person name="Huang J."/>
            <person name="Zhang X."/>
            <person name="Sun H."/>
            <person name="Wang H."/>
        </authorList>
    </citation>
    <scope>NUCLEOTIDE SEQUENCE [LARGE SCALE GENOMIC DNA]</scope>
    <source>
        <strain evidence="2">TB1705</strain>
        <tissue evidence="2">Leaf</tissue>
    </source>
</reference>
<proteinExistence type="predicted"/>